<accession>A0A926D563</accession>
<keyword evidence="2" id="KW-1185">Reference proteome</keyword>
<gene>
    <name evidence="1" type="ORF">H8696_01720</name>
</gene>
<dbReference type="Proteomes" id="UP000623172">
    <property type="component" value="Unassembled WGS sequence"/>
</dbReference>
<dbReference type="AlphaFoldDB" id="A0A926D563"/>
<dbReference type="EMBL" id="JACRSR010000001">
    <property type="protein sequence ID" value="MBC8530565.1"/>
    <property type="molecule type" value="Genomic_DNA"/>
</dbReference>
<protein>
    <submittedName>
        <fullName evidence="1">Uncharacterized protein</fullName>
    </submittedName>
</protein>
<evidence type="ECO:0000313" key="2">
    <source>
        <dbReference type="Proteomes" id="UP000623172"/>
    </source>
</evidence>
<organism evidence="1 2">
    <name type="scientific">Gehongia tenuis</name>
    <dbReference type="NCBI Taxonomy" id="2763655"/>
    <lineage>
        <taxon>Bacteria</taxon>
        <taxon>Bacillati</taxon>
        <taxon>Bacillota</taxon>
        <taxon>Clostridia</taxon>
        <taxon>Christensenellales</taxon>
        <taxon>Christensenellaceae</taxon>
        <taxon>Gehongia</taxon>
    </lineage>
</organism>
<dbReference type="RefSeq" id="WP_249314538.1">
    <property type="nucleotide sequence ID" value="NZ_JACRSR010000001.1"/>
</dbReference>
<reference evidence="1" key="1">
    <citation type="submission" date="2020-08" db="EMBL/GenBank/DDBJ databases">
        <title>Genome public.</title>
        <authorList>
            <person name="Liu C."/>
            <person name="Sun Q."/>
        </authorList>
    </citation>
    <scope>NUCLEOTIDE SEQUENCE</scope>
    <source>
        <strain evidence="1">NSJ-53</strain>
    </source>
</reference>
<proteinExistence type="predicted"/>
<sequence length="105" mass="11030">MTKDEAVVAAAALLTGRVEADLIDDLAAEAVQLILDYCHIPDFPAALIPVAADAAVALSHRDERPAAGVSQLSVGDTSITYGKADTGDVLSAFASRLHPYRRVAW</sequence>
<evidence type="ECO:0000313" key="1">
    <source>
        <dbReference type="EMBL" id="MBC8530565.1"/>
    </source>
</evidence>
<comment type="caution">
    <text evidence="1">The sequence shown here is derived from an EMBL/GenBank/DDBJ whole genome shotgun (WGS) entry which is preliminary data.</text>
</comment>
<name>A0A926D563_9FIRM</name>